<dbReference type="EMBL" id="JAPDDS010000001">
    <property type="protein sequence ID" value="MCW1883507.1"/>
    <property type="molecule type" value="Genomic_DNA"/>
</dbReference>
<keyword evidence="6" id="KW-0100">Branched-chain amino acid biosynthesis</keyword>
<dbReference type="EC" id="2.3.3.21" evidence="8"/>
<dbReference type="Pfam" id="PF08502">
    <property type="entry name" value="LeuA_dimer"/>
    <property type="match status" value="1"/>
</dbReference>
<evidence type="ECO:0000256" key="9">
    <source>
        <dbReference type="RuleBase" id="RU003523"/>
    </source>
</evidence>
<keyword evidence="12" id="KW-1185">Reference proteome</keyword>
<evidence type="ECO:0000256" key="5">
    <source>
        <dbReference type="ARBA" id="ARBA00022679"/>
    </source>
</evidence>
<keyword evidence="5 9" id="KW-0808">Transferase</keyword>
<evidence type="ECO:0000256" key="8">
    <source>
        <dbReference type="NCBIfam" id="TIGR00977"/>
    </source>
</evidence>
<dbReference type="NCBIfam" id="TIGR00977">
    <property type="entry name" value="citramal_synth"/>
    <property type="match status" value="1"/>
</dbReference>
<evidence type="ECO:0000313" key="11">
    <source>
        <dbReference type="EMBL" id="MCW1883507.1"/>
    </source>
</evidence>
<dbReference type="RefSeq" id="WP_264499466.1">
    <property type="nucleotide sequence ID" value="NZ_JAPDDS010000001.1"/>
</dbReference>
<comment type="pathway">
    <text evidence="1">Amino-acid biosynthesis; L-isoleucine biosynthesis; 2-oxobutanoate from pyruvate: step 1/3.</text>
</comment>
<sequence>MSVLSDKPVRLYDTTLRDGTQGEGFQLSLLDKLRISERLDAFGIDYIEGGWPGSNPKDVEFFQEAKKLKLSHAKLAAFGSTRRAGIPVEQDPQVKLLLDAETPVVTIFGKSWEMQVTEVLRTTPEENRAMIRDTVAYLKQHGREVVYDAEHFFDGYKDSPGHALGSLQAAAEGGADCLVLCDTNGGTLPEEVMEICQIVRARIPQVPVGIHTHNDCELAVANAIAAVKGGAVQVQGTINGYGERTGNCNLTSVIPILQLKMDLQVVPDLTKLRELSYFVDDVSNNPHFARAAFVGRTAFAHKGGMHVNAVQKLARSYEHIEPQAVGNEQNILVSELSGQSNILIKAEQMGIPLDKGSAEAKAVLQRVKELENEGYAFEAAGGSLDLLIRRELGRYEKPFDLKEFHTSFRQYRDGHEPVCEATVKLYVGEVPKYTVAEGHGVVNALDKALREALAPFYPEIANVSLVDYKVRIIDGHDATAAKTRVLIVSSDGTENWGTVGVSENIIEASWIALVDGIDLFLQRRRGN</sequence>
<keyword evidence="4" id="KW-0412">Isoleucine biosynthesis</keyword>
<evidence type="ECO:0000256" key="3">
    <source>
        <dbReference type="ARBA" id="ARBA00022605"/>
    </source>
</evidence>
<dbReference type="PANTHER" id="PTHR43538">
    <property type="entry name" value="ALPHA-IPM SYNTHASE/HOMOCITRATE SYNTHASE"/>
    <property type="match status" value="1"/>
</dbReference>
<feature type="domain" description="Pyruvate carboxyltransferase" evidence="10">
    <location>
        <begin position="9"/>
        <end position="273"/>
    </location>
</feature>
<gene>
    <name evidence="11" type="primary">cimA</name>
    <name evidence="11" type="ORF">OKA04_02130</name>
</gene>
<keyword evidence="3" id="KW-0028">Amino-acid biosynthesis</keyword>
<comment type="caution">
    <text evidence="11">The sequence shown here is derived from an EMBL/GenBank/DDBJ whole genome shotgun (WGS) entry which is preliminary data.</text>
</comment>
<protein>
    <recommendedName>
        <fullName evidence="8">Citramalate synthase</fullName>
        <ecNumber evidence="8">2.3.3.21</ecNumber>
    </recommendedName>
</protein>
<dbReference type="InterPro" id="IPR005675">
    <property type="entry name" value="Citramal_synthase"/>
</dbReference>
<comment type="similarity">
    <text evidence="2 9">Belongs to the alpha-IPM synthase/homocitrate synthase family.</text>
</comment>
<dbReference type="InterPro" id="IPR013709">
    <property type="entry name" value="2-isopropylmalate_synth_dimer"/>
</dbReference>
<dbReference type="PROSITE" id="PS50991">
    <property type="entry name" value="PYR_CT"/>
    <property type="match status" value="1"/>
</dbReference>
<dbReference type="InterPro" id="IPR002034">
    <property type="entry name" value="AIPM/Hcit_synth_CS"/>
</dbReference>
<accession>A0ABT3FJ75</accession>
<dbReference type="SMART" id="SM00917">
    <property type="entry name" value="LeuA_dimer"/>
    <property type="match status" value="1"/>
</dbReference>
<dbReference type="SUPFAM" id="SSF51569">
    <property type="entry name" value="Aldolase"/>
    <property type="match status" value="1"/>
</dbReference>
<evidence type="ECO:0000256" key="4">
    <source>
        <dbReference type="ARBA" id="ARBA00022624"/>
    </source>
</evidence>
<dbReference type="Pfam" id="PF00682">
    <property type="entry name" value="HMGL-like"/>
    <property type="match status" value="1"/>
</dbReference>
<name>A0ABT3FJ75_9BACT</name>
<dbReference type="InterPro" id="IPR054691">
    <property type="entry name" value="LeuA/HCS_post-cat"/>
</dbReference>
<dbReference type="InterPro" id="IPR000891">
    <property type="entry name" value="PYR_CT"/>
</dbReference>
<evidence type="ECO:0000259" key="10">
    <source>
        <dbReference type="PROSITE" id="PS50991"/>
    </source>
</evidence>
<evidence type="ECO:0000256" key="2">
    <source>
        <dbReference type="ARBA" id="ARBA00006154"/>
    </source>
</evidence>
<evidence type="ECO:0000313" key="12">
    <source>
        <dbReference type="Proteomes" id="UP001207930"/>
    </source>
</evidence>
<dbReference type="Gene3D" id="1.10.238.260">
    <property type="match status" value="1"/>
</dbReference>
<evidence type="ECO:0000256" key="7">
    <source>
        <dbReference type="ARBA" id="ARBA00048263"/>
    </source>
</evidence>
<dbReference type="Gene3D" id="3.30.160.270">
    <property type="match status" value="1"/>
</dbReference>
<dbReference type="PROSITE" id="PS00815">
    <property type="entry name" value="AIPM_HOMOCIT_SYNTH_1"/>
    <property type="match status" value="1"/>
</dbReference>
<proteinExistence type="inferred from homology"/>
<evidence type="ECO:0000256" key="6">
    <source>
        <dbReference type="ARBA" id="ARBA00023304"/>
    </source>
</evidence>
<dbReference type="SUPFAM" id="SSF110921">
    <property type="entry name" value="2-isopropylmalate synthase LeuA, allosteric (dimerisation) domain"/>
    <property type="match status" value="1"/>
</dbReference>
<organism evidence="11 12">
    <name type="scientific">Luteolibacter flavescens</name>
    <dbReference type="NCBI Taxonomy" id="1859460"/>
    <lineage>
        <taxon>Bacteria</taxon>
        <taxon>Pseudomonadati</taxon>
        <taxon>Verrucomicrobiota</taxon>
        <taxon>Verrucomicrobiia</taxon>
        <taxon>Verrucomicrobiales</taxon>
        <taxon>Verrucomicrobiaceae</taxon>
        <taxon>Luteolibacter</taxon>
    </lineage>
</organism>
<dbReference type="InterPro" id="IPR013785">
    <property type="entry name" value="Aldolase_TIM"/>
</dbReference>
<comment type="catalytic activity">
    <reaction evidence="7">
        <text>pyruvate + acetyl-CoA + H2O = (3R)-citramalate + CoA + H(+)</text>
        <dbReference type="Rhea" id="RHEA:19045"/>
        <dbReference type="ChEBI" id="CHEBI:15361"/>
        <dbReference type="ChEBI" id="CHEBI:15377"/>
        <dbReference type="ChEBI" id="CHEBI:15378"/>
        <dbReference type="ChEBI" id="CHEBI:30934"/>
        <dbReference type="ChEBI" id="CHEBI:57287"/>
        <dbReference type="ChEBI" id="CHEBI:57288"/>
        <dbReference type="EC" id="2.3.3.21"/>
    </reaction>
</comment>
<dbReference type="InterPro" id="IPR036230">
    <property type="entry name" value="LeuA_allosteric_dom_sf"/>
</dbReference>
<dbReference type="PANTHER" id="PTHR43538:SF1">
    <property type="entry name" value="(R)-CITRAMALATE SYNTHASE"/>
    <property type="match status" value="1"/>
</dbReference>
<reference evidence="11 12" key="1">
    <citation type="submission" date="2022-10" db="EMBL/GenBank/DDBJ databases">
        <title>Luteolibacter flavescens strain MCCC 1K03193, whole genome shotgun sequencing project.</title>
        <authorList>
            <person name="Zhao G."/>
            <person name="Shen L."/>
        </authorList>
    </citation>
    <scope>NUCLEOTIDE SEQUENCE [LARGE SCALE GENOMIC DNA]</scope>
    <source>
        <strain evidence="11 12">MCCC 1K03193</strain>
    </source>
</reference>
<dbReference type="CDD" id="cd07941">
    <property type="entry name" value="DRE_TIM_LeuA3"/>
    <property type="match status" value="1"/>
</dbReference>
<dbReference type="Gene3D" id="3.20.20.70">
    <property type="entry name" value="Aldolase class I"/>
    <property type="match status" value="1"/>
</dbReference>
<dbReference type="Proteomes" id="UP001207930">
    <property type="component" value="Unassembled WGS sequence"/>
</dbReference>
<evidence type="ECO:0000256" key="1">
    <source>
        <dbReference type="ARBA" id="ARBA00004743"/>
    </source>
</evidence>
<dbReference type="Pfam" id="PF22617">
    <property type="entry name" value="HCS_D2"/>
    <property type="match status" value="1"/>
</dbReference>